<evidence type="ECO:0000256" key="1">
    <source>
        <dbReference type="ARBA" id="ARBA00022670"/>
    </source>
</evidence>
<keyword evidence="1" id="KW-0645">Protease</keyword>
<reference evidence="9" key="1">
    <citation type="submission" date="2017-09" db="EMBL/GenBank/DDBJ databases">
        <title>Depth-based differentiation of microbial function through sediment-hosted aquifers and enrichment of novel symbionts in the deep terrestrial subsurface.</title>
        <authorList>
            <person name="Probst A.J."/>
            <person name="Ladd B."/>
            <person name="Jarett J.K."/>
            <person name="Geller-Mcgrath D.E."/>
            <person name="Sieber C.M.K."/>
            <person name="Emerson J.B."/>
            <person name="Anantharaman K."/>
            <person name="Thomas B.C."/>
            <person name="Malmstrom R."/>
            <person name="Stieglmeier M."/>
            <person name="Klingl A."/>
            <person name="Woyke T."/>
            <person name="Ryan C.M."/>
            <person name="Banfield J.F."/>
        </authorList>
    </citation>
    <scope>NUCLEOTIDE SEQUENCE [LARGE SCALE GENOMIC DNA]</scope>
</reference>
<dbReference type="Pfam" id="PF04002">
    <property type="entry name" value="RadC"/>
    <property type="match status" value="1"/>
</dbReference>
<protein>
    <recommendedName>
        <fullName evidence="7">MPN domain-containing protein</fullName>
    </recommendedName>
</protein>
<feature type="domain" description="MPN" evidence="7">
    <location>
        <begin position="105"/>
        <end position="227"/>
    </location>
</feature>
<gene>
    <name evidence="8" type="ORF">COY52_04525</name>
</gene>
<dbReference type="EMBL" id="PFMR01000115">
    <property type="protein sequence ID" value="PIZ17465.1"/>
    <property type="molecule type" value="Genomic_DNA"/>
</dbReference>
<evidence type="ECO:0000259" key="7">
    <source>
        <dbReference type="PROSITE" id="PS50249"/>
    </source>
</evidence>
<comment type="similarity">
    <text evidence="6">Belongs to the UPF0758 family.</text>
</comment>
<evidence type="ECO:0000313" key="8">
    <source>
        <dbReference type="EMBL" id="PIZ17465.1"/>
    </source>
</evidence>
<dbReference type="AlphaFoldDB" id="A0A2M7SD63"/>
<dbReference type="PANTHER" id="PTHR30471">
    <property type="entry name" value="DNA REPAIR PROTEIN RADC"/>
    <property type="match status" value="1"/>
</dbReference>
<accession>A0A2M7SD63</accession>
<dbReference type="GO" id="GO:0006508">
    <property type="term" value="P:proteolysis"/>
    <property type="evidence" value="ECO:0007669"/>
    <property type="project" value="UniProtKB-KW"/>
</dbReference>
<dbReference type="InterPro" id="IPR020891">
    <property type="entry name" value="UPF0758_CS"/>
</dbReference>
<keyword evidence="3" id="KW-0378">Hydrolase</keyword>
<evidence type="ECO:0000256" key="4">
    <source>
        <dbReference type="ARBA" id="ARBA00022833"/>
    </source>
</evidence>
<dbReference type="CDD" id="cd08071">
    <property type="entry name" value="MPN_DUF2466"/>
    <property type="match status" value="1"/>
</dbReference>
<name>A0A2M7SD63_9BACT</name>
<dbReference type="InterPro" id="IPR001405">
    <property type="entry name" value="UPF0758"/>
</dbReference>
<dbReference type="InterPro" id="IPR046778">
    <property type="entry name" value="UPF0758_N"/>
</dbReference>
<evidence type="ECO:0000256" key="5">
    <source>
        <dbReference type="ARBA" id="ARBA00023049"/>
    </source>
</evidence>
<evidence type="ECO:0000256" key="3">
    <source>
        <dbReference type="ARBA" id="ARBA00022801"/>
    </source>
</evidence>
<evidence type="ECO:0000256" key="6">
    <source>
        <dbReference type="RuleBase" id="RU003797"/>
    </source>
</evidence>
<dbReference type="GO" id="GO:0046872">
    <property type="term" value="F:metal ion binding"/>
    <property type="evidence" value="ECO:0007669"/>
    <property type="project" value="UniProtKB-KW"/>
</dbReference>
<dbReference type="PROSITE" id="PS50249">
    <property type="entry name" value="MPN"/>
    <property type="match status" value="1"/>
</dbReference>
<evidence type="ECO:0000313" key="9">
    <source>
        <dbReference type="Proteomes" id="UP000229307"/>
    </source>
</evidence>
<evidence type="ECO:0000256" key="2">
    <source>
        <dbReference type="ARBA" id="ARBA00022723"/>
    </source>
</evidence>
<dbReference type="Proteomes" id="UP000229307">
    <property type="component" value="Unassembled WGS sequence"/>
</dbReference>
<dbReference type="NCBIfam" id="NF000642">
    <property type="entry name" value="PRK00024.1"/>
    <property type="match status" value="1"/>
</dbReference>
<dbReference type="InterPro" id="IPR025657">
    <property type="entry name" value="RadC_JAB"/>
</dbReference>
<comment type="caution">
    <text evidence="8">The sequence shown here is derived from an EMBL/GenBank/DDBJ whole genome shotgun (WGS) entry which is preliminary data.</text>
</comment>
<dbReference type="GO" id="GO:0008237">
    <property type="term" value="F:metallopeptidase activity"/>
    <property type="evidence" value="ECO:0007669"/>
    <property type="project" value="UniProtKB-KW"/>
</dbReference>
<sequence>MKKNGIKGWPEGERPVEKLFKKGEHNLSDAELLAVLLHTGVKGMSAVELGRKIIQEFRTIRQMGHTDILHWKRIKGIGSFKLARIRAAVEIGRRFMTEEKKIDGCVKSSREIADMMMPRMRDLKKEVFKILLLDGQNNVIGNEEIEEGTVNQAMPPIREIMQKAMQEYAAALVAVHNHPSGNPQPSEGDRDFTRNLVSAGEVMQVKVLDHIIIGDNRYYSFADEGLI</sequence>
<dbReference type="InterPro" id="IPR037518">
    <property type="entry name" value="MPN"/>
</dbReference>
<dbReference type="Gene3D" id="3.40.140.10">
    <property type="entry name" value="Cytidine Deaminase, domain 2"/>
    <property type="match status" value="1"/>
</dbReference>
<proteinExistence type="inferred from homology"/>
<keyword evidence="2" id="KW-0479">Metal-binding</keyword>
<organism evidence="8 9">
    <name type="scientific">Candidatus Desantisbacteria bacterium CG_4_10_14_0_8_um_filter_48_22</name>
    <dbReference type="NCBI Taxonomy" id="1974543"/>
    <lineage>
        <taxon>Bacteria</taxon>
        <taxon>Candidatus Desantisiibacteriota</taxon>
    </lineage>
</organism>
<keyword evidence="4" id="KW-0862">Zinc</keyword>
<dbReference type="Pfam" id="PF20582">
    <property type="entry name" value="UPF0758_N"/>
    <property type="match status" value="1"/>
</dbReference>
<dbReference type="PROSITE" id="PS01302">
    <property type="entry name" value="UPF0758"/>
    <property type="match status" value="1"/>
</dbReference>
<dbReference type="PANTHER" id="PTHR30471:SF3">
    <property type="entry name" value="UPF0758 PROTEIN YEES-RELATED"/>
    <property type="match status" value="1"/>
</dbReference>
<dbReference type="NCBIfam" id="TIGR00608">
    <property type="entry name" value="radc"/>
    <property type="match status" value="1"/>
</dbReference>
<keyword evidence="5" id="KW-0482">Metalloprotease</keyword>